<keyword evidence="4 6" id="KW-0450">Lipoyl</keyword>
<dbReference type="PROSITE" id="PS51826">
    <property type="entry name" value="PSBD"/>
    <property type="match status" value="1"/>
</dbReference>
<dbReference type="Pfam" id="PF00198">
    <property type="entry name" value="2-oxoacid_dh"/>
    <property type="match status" value="1"/>
</dbReference>
<comment type="similarity">
    <text evidence="2 6">Belongs to the 2-oxoacid dehydrogenase family.</text>
</comment>
<dbReference type="Pfam" id="PF02817">
    <property type="entry name" value="E3_binding"/>
    <property type="match status" value="1"/>
</dbReference>
<name>A0A8J3YPW7_9ACTN</name>
<dbReference type="SUPFAM" id="SSF51230">
    <property type="entry name" value="Single hybrid motif"/>
    <property type="match status" value="1"/>
</dbReference>
<dbReference type="Gene3D" id="3.30.559.10">
    <property type="entry name" value="Chloramphenicol acetyltransferase-like domain"/>
    <property type="match status" value="1"/>
</dbReference>
<dbReference type="EMBL" id="BOPF01000020">
    <property type="protein sequence ID" value="GIJ48407.1"/>
    <property type="molecule type" value="Genomic_DNA"/>
</dbReference>
<sequence>MPDFLLPDLGEGLEDAEVLTWLVRVGDKVRVDQPVVEVETAKAAVEVPVPFEGTVTRLHAQPGTVLRVGSPLISVSEPAVAASPEPGVGLREPGVETSGNVLVGYGTTEEVHSGRRRRGGRRRVPASSSPAAAAAAHAAVLPGPHAAAARGPIRVISPLVRKLARDAGLDLRTVAGTGPDGLIRRADVEGALAGVSPAPALGTSASPAPALGVSVSQAPALGGSGSPALGGSSAPALGAVPSPALGAPGAGTPGGERRIPLRGVRRAAAEKLARSRREIPEATVWVDVDATDFLAARAVLGVSVVALLARFALVGLRRYPELNARIDGDEIVIPEHVHLGFAAQTERGLVVPVVRDAHRMSTRELSTALAARTDAARAGTLSPADLSGGTFTVNNYGVFGVDGSAAIINHPEVAILGMGRLIDRPWVVDGTLTVRKVGQLTLAFDHRVCDGGVAGGFLRHVADRVESPVSALGDL</sequence>
<keyword evidence="10" id="KW-1185">Reference proteome</keyword>
<dbReference type="SUPFAM" id="SSF52777">
    <property type="entry name" value="CoA-dependent acyltransferases"/>
    <property type="match status" value="1"/>
</dbReference>
<dbReference type="GO" id="GO:0031405">
    <property type="term" value="F:lipoic acid binding"/>
    <property type="evidence" value="ECO:0007669"/>
    <property type="project" value="TreeGrafter"/>
</dbReference>
<dbReference type="EC" id="2.3.1.-" evidence="6"/>
<dbReference type="InterPro" id="IPR023213">
    <property type="entry name" value="CAT-like_dom_sf"/>
</dbReference>
<dbReference type="RefSeq" id="WP_203901892.1">
    <property type="nucleotide sequence ID" value="NZ_BOPF01000020.1"/>
</dbReference>
<accession>A0A8J3YPW7</accession>
<dbReference type="AlphaFoldDB" id="A0A8J3YPW7"/>
<feature type="domain" description="Lipoyl-binding" evidence="7">
    <location>
        <begin position="1"/>
        <end position="76"/>
    </location>
</feature>
<dbReference type="InterPro" id="IPR011053">
    <property type="entry name" value="Single_hybrid_motif"/>
</dbReference>
<dbReference type="InterPro" id="IPR036625">
    <property type="entry name" value="E3-bd_dom_sf"/>
</dbReference>
<keyword evidence="3 6" id="KW-0808">Transferase</keyword>
<dbReference type="InterPro" id="IPR003016">
    <property type="entry name" value="2-oxoA_DH_lipoyl-BS"/>
</dbReference>
<dbReference type="CDD" id="cd06849">
    <property type="entry name" value="lipoyl_domain"/>
    <property type="match status" value="1"/>
</dbReference>
<evidence type="ECO:0000256" key="4">
    <source>
        <dbReference type="ARBA" id="ARBA00022823"/>
    </source>
</evidence>
<gene>
    <name evidence="9" type="ORF">Val02_52930</name>
</gene>
<dbReference type="InterPro" id="IPR050743">
    <property type="entry name" value="2-oxoacid_DH_E2_comp"/>
</dbReference>
<dbReference type="Gene3D" id="2.40.50.100">
    <property type="match status" value="1"/>
</dbReference>
<dbReference type="GO" id="GO:0005737">
    <property type="term" value="C:cytoplasm"/>
    <property type="evidence" value="ECO:0007669"/>
    <property type="project" value="TreeGrafter"/>
</dbReference>
<feature type="domain" description="Peripheral subunit-binding (PSBD)" evidence="8">
    <location>
        <begin position="155"/>
        <end position="192"/>
    </location>
</feature>
<evidence type="ECO:0000256" key="1">
    <source>
        <dbReference type="ARBA" id="ARBA00001938"/>
    </source>
</evidence>
<organism evidence="9 10">
    <name type="scientific">Virgisporangium aliadipatigenens</name>
    <dbReference type="NCBI Taxonomy" id="741659"/>
    <lineage>
        <taxon>Bacteria</taxon>
        <taxon>Bacillati</taxon>
        <taxon>Actinomycetota</taxon>
        <taxon>Actinomycetes</taxon>
        <taxon>Micromonosporales</taxon>
        <taxon>Micromonosporaceae</taxon>
        <taxon>Virgisporangium</taxon>
    </lineage>
</organism>
<dbReference type="PROSITE" id="PS50968">
    <property type="entry name" value="BIOTINYL_LIPOYL"/>
    <property type="match status" value="1"/>
</dbReference>
<comment type="cofactor">
    <cofactor evidence="1 6">
        <name>(R)-lipoate</name>
        <dbReference type="ChEBI" id="CHEBI:83088"/>
    </cofactor>
</comment>
<evidence type="ECO:0000259" key="8">
    <source>
        <dbReference type="PROSITE" id="PS51826"/>
    </source>
</evidence>
<dbReference type="GO" id="GO:0016407">
    <property type="term" value="F:acetyltransferase activity"/>
    <property type="evidence" value="ECO:0007669"/>
    <property type="project" value="TreeGrafter"/>
</dbReference>
<keyword evidence="5 6" id="KW-0012">Acyltransferase</keyword>
<dbReference type="Proteomes" id="UP000619260">
    <property type="component" value="Unassembled WGS sequence"/>
</dbReference>
<dbReference type="Pfam" id="PF00364">
    <property type="entry name" value="Biotin_lipoyl"/>
    <property type="match status" value="1"/>
</dbReference>
<evidence type="ECO:0000256" key="5">
    <source>
        <dbReference type="ARBA" id="ARBA00023315"/>
    </source>
</evidence>
<evidence type="ECO:0000256" key="2">
    <source>
        <dbReference type="ARBA" id="ARBA00007317"/>
    </source>
</evidence>
<dbReference type="Gene3D" id="4.10.320.10">
    <property type="entry name" value="E3-binding domain"/>
    <property type="match status" value="1"/>
</dbReference>
<dbReference type="InterPro" id="IPR004167">
    <property type="entry name" value="PSBD"/>
</dbReference>
<evidence type="ECO:0000256" key="3">
    <source>
        <dbReference type="ARBA" id="ARBA00022679"/>
    </source>
</evidence>
<evidence type="ECO:0000313" key="10">
    <source>
        <dbReference type="Proteomes" id="UP000619260"/>
    </source>
</evidence>
<proteinExistence type="inferred from homology"/>
<dbReference type="PROSITE" id="PS00189">
    <property type="entry name" value="LIPOYL"/>
    <property type="match status" value="1"/>
</dbReference>
<evidence type="ECO:0000256" key="6">
    <source>
        <dbReference type="RuleBase" id="RU003423"/>
    </source>
</evidence>
<comment type="caution">
    <text evidence="9">The sequence shown here is derived from an EMBL/GenBank/DDBJ whole genome shotgun (WGS) entry which is preliminary data.</text>
</comment>
<dbReference type="InterPro" id="IPR001078">
    <property type="entry name" value="2-oxoacid_DH_actylTfrase"/>
</dbReference>
<dbReference type="SUPFAM" id="SSF47005">
    <property type="entry name" value="Peripheral subunit-binding domain of 2-oxo acid dehydrogenase complex"/>
    <property type="match status" value="1"/>
</dbReference>
<evidence type="ECO:0000259" key="7">
    <source>
        <dbReference type="PROSITE" id="PS50968"/>
    </source>
</evidence>
<protein>
    <recommendedName>
        <fullName evidence="6">Dihydrolipoamide acetyltransferase component of pyruvate dehydrogenase complex</fullName>
        <ecNumber evidence="6">2.3.1.-</ecNumber>
    </recommendedName>
</protein>
<dbReference type="PANTHER" id="PTHR43178">
    <property type="entry name" value="DIHYDROLIPOAMIDE ACETYLTRANSFERASE COMPONENT OF PYRUVATE DEHYDROGENASE COMPLEX"/>
    <property type="match status" value="1"/>
</dbReference>
<reference evidence="9" key="1">
    <citation type="submission" date="2021-01" db="EMBL/GenBank/DDBJ databases">
        <title>Whole genome shotgun sequence of Virgisporangium aliadipatigenens NBRC 105644.</title>
        <authorList>
            <person name="Komaki H."/>
            <person name="Tamura T."/>
        </authorList>
    </citation>
    <scope>NUCLEOTIDE SEQUENCE</scope>
    <source>
        <strain evidence="9">NBRC 105644</strain>
    </source>
</reference>
<evidence type="ECO:0000313" key="9">
    <source>
        <dbReference type="EMBL" id="GIJ48407.1"/>
    </source>
</evidence>
<dbReference type="InterPro" id="IPR000089">
    <property type="entry name" value="Biotin_lipoyl"/>
</dbReference>
<dbReference type="PANTHER" id="PTHR43178:SF5">
    <property type="entry name" value="LIPOAMIDE ACYLTRANSFERASE COMPONENT OF BRANCHED-CHAIN ALPHA-KETO ACID DEHYDROGENASE COMPLEX, MITOCHONDRIAL"/>
    <property type="match status" value="1"/>
</dbReference>